<proteinExistence type="predicted"/>
<sequence length="51" mass="5873">MKRLMKKFEDIMVSITFAEAGEYEAARECMVWRGAEQEQSVLDSVYKPVNG</sequence>
<reference evidence="1" key="1">
    <citation type="journal article" date="2021" name="bioRxiv">
        <title>Unraveling nitrogen, sulfur and carbon metabolic pathways and microbial community transcriptional responses to substrate deprivation and toxicity stresses in a bioreactor mimicking anoxic brackish coastal sediment conditions.</title>
        <authorList>
            <person name="Martins P.D."/>
            <person name="Echeveste M.J."/>
            <person name="Arshad A."/>
            <person name="Kurth J."/>
            <person name="Ouboter H."/>
            <person name="Jetten M.S.M."/>
            <person name="Welte C.U."/>
        </authorList>
    </citation>
    <scope>NUCLEOTIDE SEQUENCE</scope>
    <source>
        <strain evidence="1">MAG_39</strain>
    </source>
</reference>
<name>A0A953JBN4_9BACT</name>
<dbReference type="Proteomes" id="UP000705867">
    <property type="component" value="Unassembled WGS sequence"/>
</dbReference>
<dbReference type="EMBL" id="JAIOIV010000082">
    <property type="protein sequence ID" value="MBZ0156599.1"/>
    <property type="molecule type" value="Genomic_DNA"/>
</dbReference>
<evidence type="ECO:0000313" key="2">
    <source>
        <dbReference type="Proteomes" id="UP000705867"/>
    </source>
</evidence>
<organism evidence="1 2">
    <name type="scientific">Candidatus Nitrobium versatile</name>
    <dbReference type="NCBI Taxonomy" id="2884831"/>
    <lineage>
        <taxon>Bacteria</taxon>
        <taxon>Pseudomonadati</taxon>
        <taxon>Nitrospirota</taxon>
        <taxon>Nitrospiria</taxon>
        <taxon>Nitrospirales</taxon>
        <taxon>Nitrospiraceae</taxon>
        <taxon>Candidatus Nitrobium</taxon>
    </lineage>
</organism>
<reference evidence="1" key="2">
    <citation type="submission" date="2021-08" db="EMBL/GenBank/DDBJ databases">
        <authorList>
            <person name="Dalcin Martins P."/>
        </authorList>
    </citation>
    <scope>NUCLEOTIDE SEQUENCE</scope>
    <source>
        <strain evidence="1">MAG_39</strain>
    </source>
</reference>
<gene>
    <name evidence="1" type="ORF">K8I29_10395</name>
</gene>
<dbReference type="AlphaFoldDB" id="A0A953JBN4"/>
<comment type="caution">
    <text evidence="1">The sequence shown here is derived from an EMBL/GenBank/DDBJ whole genome shotgun (WGS) entry which is preliminary data.</text>
</comment>
<evidence type="ECO:0000313" key="1">
    <source>
        <dbReference type="EMBL" id="MBZ0156599.1"/>
    </source>
</evidence>
<accession>A0A953JBN4</accession>
<protein>
    <submittedName>
        <fullName evidence="1">Uncharacterized protein</fullName>
    </submittedName>
</protein>